<feature type="compositionally biased region" description="Polar residues" evidence="1">
    <location>
        <begin position="1"/>
        <end position="12"/>
    </location>
</feature>
<protein>
    <submittedName>
        <fullName evidence="3">Putative transitional endoplasmic reticulum ATPase</fullName>
    </submittedName>
</protein>
<organism evidence="3">
    <name type="scientific">Heterodera glycines</name>
    <name type="common">Soybean cyst nematode worm</name>
    <dbReference type="NCBI Taxonomy" id="51029"/>
    <lineage>
        <taxon>Eukaryota</taxon>
        <taxon>Metazoa</taxon>
        <taxon>Ecdysozoa</taxon>
        <taxon>Nematoda</taxon>
        <taxon>Chromadorea</taxon>
        <taxon>Rhabditida</taxon>
        <taxon>Tylenchina</taxon>
        <taxon>Tylenchomorpha</taxon>
        <taxon>Tylenchoidea</taxon>
        <taxon>Heteroderidae</taxon>
        <taxon>Heteroderinae</taxon>
        <taxon>Heterodera</taxon>
    </lineage>
</organism>
<keyword evidence="2" id="KW-1133">Transmembrane helix</keyword>
<keyword evidence="2" id="KW-0472">Membrane</keyword>
<dbReference type="EMBL" id="AF345802">
    <property type="protein sequence ID" value="AAL78230.1"/>
    <property type="molecule type" value="mRNA"/>
</dbReference>
<proteinExistence type="evidence at transcript level"/>
<evidence type="ECO:0000256" key="1">
    <source>
        <dbReference type="SAM" id="MobiDB-lite"/>
    </source>
</evidence>
<feature type="region of interest" description="Disordered" evidence="1">
    <location>
        <begin position="1"/>
        <end position="42"/>
    </location>
</feature>
<reference evidence="3" key="1">
    <citation type="journal article" date="2001" name="Mol. Plant Microbe Interact.">
        <title>Identification of putative parasitism genes expressed in the esophageal gland cells of the soybean cyst nematode Heterodera glycines.</title>
        <authorList>
            <person name="Gao B."/>
            <person name="Allen R."/>
            <person name="Maier T."/>
            <person name="Davis E.L."/>
            <person name="Baum T.J."/>
            <person name="Hussey R.S."/>
        </authorList>
    </citation>
    <scope>NUCLEOTIDE SEQUENCE</scope>
</reference>
<evidence type="ECO:0000256" key="2">
    <source>
        <dbReference type="SAM" id="Phobius"/>
    </source>
</evidence>
<sequence>MFAQTLQQQRGFGTSFKFPGEGKKSSSGRGGNEAGNDDDDLYSQSVNIDYSEVISSDDEQNMSLFNCIGCIFAPCRLLCVLFFIYGKVE</sequence>
<dbReference type="AlphaFoldDB" id="Q8TA24"/>
<evidence type="ECO:0000313" key="3">
    <source>
        <dbReference type="EMBL" id="AAL78230.1"/>
    </source>
</evidence>
<accession>Q8TA24</accession>
<feature type="transmembrane region" description="Helical" evidence="2">
    <location>
        <begin position="64"/>
        <end position="85"/>
    </location>
</feature>
<keyword evidence="2" id="KW-0812">Transmembrane</keyword>
<feature type="non-terminal residue" evidence="3">
    <location>
        <position position="1"/>
    </location>
</feature>
<name>Q8TA24_HETGL</name>